<feature type="non-terminal residue" evidence="1">
    <location>
        <position position="1"/>
    </location>
</feature>
<gene>
    <name evidence="1" type="ORF">LEA_09931</name>
</gene>
<dbReference type="Gene3D" id="3.40.50.620">
    <property type="entry name" value="HUPs"/>
    <property type="match status" value="1"/>
</dbReference>
<reference evidence="1" key="1">
    <citation type="journal article" date="2013" name="Environ. Microbiol.">
        <title>Microbiota from the distal guts of lean and obese adolescents exhibit partial functional redundancy besides clear differences in community structure.</title>
        <authorList>
            <person name="Ferrer M."/>
            <person name="Ruiz A."/>
            <person name="Lanza F."/>
            <person name="Haange S.B."/>
            <person name="Oberbach A."/>
            <person name="Till H."/>
            <person name="Bargiela R."/>
            <person name="Campoy C."/>
            <person name="Segura M.T."/>
            <person name="Richter M."/>
            <person name="von Bergen M."/>
            <person name="Seifert J."/>
            <person name="Suarez A."/>
        </authorList>
    </citation>
    <scope>NUCLEOTIDE SEQUENCE</scope>
</reference>
<evidence type="ECO:0000313" key="1">
    <source>
        <dbReference type="EMBL" id="EKC66212.1"/>
    </source>
</evidence>
<dbReference type="SUPFAM" id="SSF52374">
    <property type="entry name" value="Nucleotidylyl transferase"/>
    <property type="match status" value="1"/>
</dbReference>
<dbReference type="AlphaFoldDB" id="K1SZY0"/>
<proteinExistence type="predicted"/>
<dbReference type="EMBL" id="AJWY01006667">
    <property type="protein sequence ID" value="EKC66212.1"/>
    <property type="molecule type" value="Genomic_DNA"/>
</dbReference>
<sequence length="72" mass="7768">VAGYDYRFGHDRIDCDAVAALGLGIVRVDECNVGGAHVSSTAIRRLIEAGEFSEAERLLGHPIRITENKGTK</sequence>
<organism evidence="1">
    <name type="scientific">human gut metagenome</name>
    <dbReference type="NCBI Taxonomy" id="408170"/>
    <lineage>
        <taxon>unclassified sequences</taxon>
        <taxon>metagenomes</taxon>
        <taxon>organismal metagenomes</taxon>
    </lineage>
</organism>
<name>K1SZY0_9ZZZZ</name>
<dbReference type="InterPro" id="IPR014729">
    <property type="entry name" value="Rossmann-like_a/b/a_fold"/>
</dbReference>
<accession>K1SZY0</accession>
<comment type="caution">
    <text evidence="1">The sequence shown here is derived from an EMBL/GenBank/DDBJ whole genome shotgun (WGS) entry which is preliminary data.</text>
</comment>
<protein>
    <submittedName>
        <fullName evidence="1">Riboflavin biosynthesis protein RibF</fullName>
    </submittedName>
</protein>